<name>A0A653DI65_CALMS</name>
<reference evidence="1 2" key="1">
    <citation type="submission" date="2019-01" db="EMBL/GenBank/DDBJ databases">
        <authorList>
            <person name="Sayadi A."/>
        </authorList>
    </citation>
    <scope>NUCLEOTIDE SEQUENCE [LARGE SCALE GENOMIC DNA]</scope>
</reference>
<feature type="non-terminal residue" evidence="1">
    <location>
        <position position="81"/>
    </location>
</feature>
<keyword evidence="2" id="KW-1185">Reference proteome</keyword>
<dbReference type="EMBL" id="CAACVG010012218">
    <property type="protein sequence ID" value="VEN59905.1"/>
    <property type="molecule type" value="Genomic_DNA"/>
</dbReference>
<dbReference type="OrthoDB" id="411823at2759"/>
<dbReference type="AlphaFoldDB" id="A0A653DI65"/>
<dbReference type="Proteomes" id="UP000410492">
    <property type="component" value="Unassembled WGS sequence"/>
</dbReference>
<evidence type="ECO:0000313" key="2">
    <source>
        <dbReference type="Proteomes" id="UP000410492"/>
    </source>
</evidence>
<proteinExistence type="predicted"/>
<sequence>MLFSSTRNRDDLKMNLNLVLENQVLAFTEDMKILGLIIDENLRFRTHVKSIVQRSFKTLCETLVMSIVQYCDIVYHHCLDY</sequence>
<accession>A0A653DI65</accession>
<organism evidence="1 2">
    <name type="scientific">Callosobruchus maculatus</name>
    <name type="common">Southern cowpea weevil</name>
    <name type="synonym">Pulse bruchid</name>
    <dbReference type="NCBI Taxonomy" id="64391"/>
    <lineage>
        <taxon>Eukaryota</taxon>
        <taxon>Metazoa</taxon>
        <taxon>Ecdysozoa</taxon>
        <taxon>Arthropoda</taxon>
        <taxon>Hexapoda</taxon>
        <taxon>Insecta</taxon>
        <taxon>Pterygota</taxon>
        <taxon>Neoptera</taxon>
        <taxon>Endopterygota</taxon>
        <taxon>Coleoptera</taxon>
        <taxon>Polyphaga</taxon>
        <taxon>Cucujiformia</taxon>
        <taxon>Chrysomeloidea</taxon>
        <taxon>Chrysomelidae</taxon>
        <taxon>Bruchinae</taxon>
        <taxon>Bruchini</taxon>
        <taxon>Callosobruchus</taxon>
    </lineage>
</organism>
<gene>
    <name evidence="1" type="ORF">CALMAC_LOCUS17758</name>
</gene>
<protein>
    <recommendedName>
        <fullName evidence="3">Reverse transcriptase domain-containing protein</fullName>
    </recommendedName>
</protein>
<evidence type="ECO:0008006" key="3">
    <source>
        <dbReference type="Google" id="ProtNLM"/>
    </source>
</evidence>
<evidence type="ECO:0000313" key="1">
    <source>
        <dbReference type="EMBL" id="VEN59905.1"/>
    </source>
</evidence>